<reference evidence="2" key="1">
    <citation type="journal article" date="2021" name="PeerJ">
        <title>Extensive microbial diversity within the chicken gut microbiome revealed by metagenomics and culture.</title>
        <authorList>
            <person name="Gilroy R."/>
            <person name="Ravi A."/>
            <person name="Getino M."/>
            <person name="Pursley I."/>
            <person name="Horton D.L."/>
            <person name="Alikhan N.F."/>
            <person name="Baker D."/>
            <person name="Gharbi K."/>
            <person name="Hall N."/>
            <person name="Watson M."/>
            <person name="Adriaenssens E.M."/>
            <person name="Foster-Nyarko E."/>
            <person name="Jarju S."/>
            <person name="Secka A."/>
            <person name="Antonio M."/>
            <person name="Oren A."/>
            <person name="Chaudhuri R.R."/>
            <person name="La Ragione R."/>
            <person name="Hildebrand F."/>
            <person name="Pallen M.J."/>
        </authorList>
    </citation>
    <scope>NUCLEOTIDE SEQUENCE</scope>
    <source>
        <strain evidence="2">Gambia15-2214</strain>
    </source>
</reference>
<comment type="caution">
    <text evidence="2">The sequence shown here is derived from an EMBL/GenBank/DDBJ whole genome shotgun (WGS) entry which is preliminary data.</text>
</comment>
<keyword evidence="1" id="KW-0472">Membrane</keyword>
<name>A0A9E2L226_9SPIR</name>
<reference evidence="2" key="2">
    <citation type="submission" date="2021-04" db="EMBL/GenBank/DDBJ databases">
        <authorList>
            <person name="Gilroy R."/>
        </authorList>
    </citation>
    <scope>NUCLEOTIDE SEQUENCE</scope>
    <source>
        <strain evidence="2">Gambia15-2214</strain>
    </source>
</reference>
<proteinExistence type="predicted"/>
<evidence type="ECO:0000313" key="3">
    <source>
        <dbReference type="Proteomes" id="UP000823914"/>
    </source>
</evidence>
<accession>A0A9E2L226</accession>
<dbReference type="EMBL" id="JAHLFV010000085">
    <property type="protein sequence ID" value="MBU3849681.1"/>
    <property type="molecule type" value="Genomic_DNA"/>
</dbReference>
<feature type="transmembrane region" description="Helical" evidence="1">
    <location>
        <begin position="7"/>
        <end position="32"/>
    </location>
</feature>
<evidence type="ECO:0000256" key="1">
    <source>
        <dbReference type="SAM" id="Phobius"/>
    </source>
</evidence>
<keyword evidence="1" id="KW-0812">Transmembrane</keyword>
<feature type="transmembrane region" description="Helical" evidence="1">
    <location>
        <begin position="242"/>
        <end position="266"/>
    </location>
</feature>
<organism evidence="2 3">
    <name type="scientific">Candidatus Treponema excrementipullorum</name>
    <dbReference type="NCBI Taxonomy" id="2838768"/>
    <lineage>
        <taxon>Bacteria</taxon>
        <taxon>Pseudomonadati</taxon>
        <taxon>Spirochaetota</taxon>
        <taxon>Spirochaetia</taxon>
        <taxon>Spirochaetales</taxon>
        <taxon>Treponemataceae</taxon>
        <taxon>Treponema</taxon>
    </lineage>
</organism>
<sequence>MKTFLSYLKIFVITLIAGSLVGIIVNLLLMYAVDFIVGSPGATVNTIHFKGMLAWCGFSAAMAPLFLITHSIRYPGSVLSRVVSYGIFNILAWFCIIPLCLGGMEPISFLPENQNRNLVSEGYFRPVGKDGIVYYSKINKTTGMGSGLYIDLTAENWAEDSVTFIQNEKVLSLDTPFFADVLMAQIFETSLFFQWLAKTIIVVRNTAIAALQSGVFAWLQFCSLGFALLSVISIRRFFKWRLLNFGFVVFTFFGLIVLNAVHFLGWNGNVCNVISVPYWLMNCGIGGVLLIIGIILGIVKPDPNKEAEE</sequence>
<feature type="transmembrane region" description="Helical" evidence="1">
    <location>
        <begin position="82"/>
        <end position="104"/>
    </location>
</feature>
<dbReference type="Proteomes" id="UP000823914">
    <property type="component" value="Unassembled WGS sequence"/>
</dbReference>
<protein>
    <submittedName>
        <fullName evidence="2">Uncharacterized protein</fullName>
    </submittedName>
</protein>
<feature type="transmembrane region" description="Helical" evidence="1">
    <location>
        <begin position="278"/>
        <end position="299"/>
    </location>
</feature>
<feature type="transmembrane region" description="Helical" evidence="1">
    <location>
        <begin position="215"/>
        <end position="235"/>
    </location>
</feature>
<dbReference type="AlphaFoldDB" id="A0A9E2L226"/>
<feature type="transmembrane region" description="Helical" evidence="1">
    <location>
        <begin position="52"/>
        <end position="70"/>
    </location>
</feature>
<keyword evidence="1" id="KW-1133">Transmembrane helix</keyword>
<evidence type="ECO:0000313" key="2">
    <source>
        <dbReference type="EMBL" id="MBU3849681.1"/>
    </source>
</evidence>
<gene>
    <name evidence="2" type="ORF">IAA16_03860</name>
</gene>